<proteinExistence type="predicted"/>
<gene>
    <name evidence="2" type="ORF">MPEBLZ_03741</name>
</gene>
<reference evidence="2 3" key="1">
    <citation type="submission" date="2015-09" db="EMBL/GenBank/DDBJ databases">
        <title>A metagenomics-based metabolic model of nitrate-dependent anaerobic oxidation of methane by Methanoperedens-like archaea.</title>
        <authorList>
            <person name="Arshad A."/>
            <person name="Speth D.R."/>
            <person name="De Graaf R.M."/>
            <person name="Op Den Camp H.J."/>
            <person name="Jetten M.S."/>
            <person name="Welte C.U."/>
        </authorList>
    </citation>
    <scope>NUCLEOTIDE SEQUENCE [LARGE SCALE GENOMIC DNA]</scope>
</reference>
<sequence length="65" mass="7552">MMKKTNSYFTASAASLTYFVTFIILKYLLHDKILDWKGALIGAIIFWAVIFIVHQILNRRSDDLD</sequence>
<evidence type="ECO:0000313" key="3">
    <source>
        <dbReference type="Proteomes" id="UP000050360"/>
    </source>
</evidence>
<comment type="caution">
    <text evidence="2">The sequence shown here is derived from an EMBL/GenBank/DDBJ whole genome shotgun (WGS) entry which is preliminary data.</text>
</comment>
<keyword evidence="1" id="KW-0472">Membrane</keyword>
<evidence type="ECO:0000313" key="2">
    <source>
        <dbReference type="EMBL" id="KPQ41713.1"/>
    </source>
</evidence>
<keyword evidence="1" id="KW-1133">Transmembrane helix</keyword>
<keyword evidence="1" id="KW-0812">Transmembrane</keyword>
<dbReference type="EMBL" id="LKCM01000311">
    <property type="protein sequence ID" value="KPQ41713.1"/>
    <property type="molecule type" value="Genomic_DNA"/>
</dbReference>
<organism evidence="2 3">
    <name type="scientific">Candidatus Methanoperedens nitratireducens</name>
    <dbReference type="NCBI Taxonomy" id="1392998"/>
    <lineage>
        <taxon>Archaea</taxon>
        <taxon>Methanobacteriati</taxon>
        <taxon>Methanobacteriota</taxon>
        <taxon>Stenosarchaea group</taxon>
        <taxon>Methanomicrobia</taxon>
        <taxon>Methanosarcinales</taxon>
        <taxon>ANME-2 cluster</taxon>
        <taxon>Candidatus Methanoperedentaceae</taxon>
        <taxon>Candidatus Methanoperedens</taxon>
    </lineage>
</organism>
<feature type="transmembrane region" description="Helical" evidence="1">
    <location>
        <begin position="7"/>
        <end position="27"/>
    </location>
</feature>
<dbReference type="AlphaFoldDB" id="A0A0P8C509"/>
<feature type="transmembrane region" description="Helical" evidence="1">
    <location>
        <begin position="39"/>
        <end position="57"/>
    </location>
</feature>
<name>A0A0P8C509_9EURY</name>
<evidence type="ECO:0000256" key="1">
    <source>
        <dbReference type="SAM" id="Phobius"/>
    </source>
</evidence>
<protein>
    <submittedName>
        <fullName evidence="2">Uncharacterized protein</fullName>
    </submittedName>
</protein>
<dbReference type="Proteomes" id="UP000050360">
    <property type="component" value="Unassembled WGS sequence"/>
</dbReference>
<accession>A0A0P8C509</accession>